<comment type="caution">
    <text evidence="1">The sequence shown here is derived from an EMBL/GenBank/DDBJ whole genome shotgun (WGS) entry which is preliminary data.</text>
</comment>
<reference evidence="1 2" key="1">
    <citation type="submission" date="2021-07" db="EMBL/GenBank/DDBJ databases">
        <authorList>
            <person name="Palmer J.M."/>
        </authorList>
    </citation>
    <scope>NUCLEOTIDE SEQUENCE [LARGE SCALE GENOMIC DNA]</scope>
    <source>
        <strain evidence="1 2">AT_MEX2019</strain>
        <tissue evidence="1">Muscle</tissue>
    </source>
</reference>
<accession>A0ABU7CF73</accession>
<protein>
    <recommendedName>
        <fullName evidence="3">Reverse transcriptase</fullName>
    </recommendedName>
</protein>
<keyword evidence="2" id="KW-1185">Reference proteome</keyword>
<sequence>MKSGYFSRGVSDCPSGDFPETFSSVICFEVCIQGGYLCLLCVYIEDLILLKDDFSWDRRSDGLQLSFRAVSVLEGRAGCVNSNVDALAESFRLHSEDVLCLYLLVCFCWPYHGDFNSINVRKRPHT</sequence>
<evidence type="ECO:0000313" key="2">
    <source>
        <dbReference type="Proteomes" id="UP001345963"/>
    </source>
</evidence>
<proteinExistence type="predicted"/>
<gene>
    <name evidence="1" type="ORF">ATANTOWER_019027</name>
</gene>
<organism evidence="1 2">
    <name type="scientific">Ataeniobius toweri</name>
    <dbReference type="NCBI Taxonomy" id="208326"/>
    <lineage>
        <taxon>Eukaryota</taxon>
        <taxon>Metazoa</taxon>
        <taxon>Chordata</taxon>
        <taxon>Craniata</taxon>
        <taxon>Vertebrata</taxon>
        <taxon>Euteleostomi</taxon>
        <taxon>Actinopterygii</taxon>
        <taxon>Neopterygii</taxon>
        <taxon>Teleostei</taxon>
        <taxon>Neoteleostei</taxon>
        <taxon>Acanthomorphata</taxon>
        <taxon>Ovalentaria</taxon>
        <taxon>Atherinomorphae</taxon>
        <taxon>Cyprinodontiformes</taxon>
        <taxon>Goodeidae</taxon>
        <taxon>Ataeniobius</taxon>
    </lineage>
</organism>
<name>A0ABU7CF73_9TELE</name>
<evidence type="ECO:0000313" key="1">
    <source>
        <dbReference type="EMBL" id="MED6260459.1"/>
    </source>
</evidence>
<evidence type="ECO:0008006" key="3">
    <source>
        <dbReference type="Google" id="ProtNLM"/>
    </source>
</evidence>
<dbReference type="Proteomes" id="UP001345963">
    <property type="component" value="Unassembled WGS sequence"/>
</dbReference>
<dbReference type="EMBL" id="JAHUTI010088909">
    <property type="protein sequence ID" value="MED6260459.1"/>
    <property type="molecule type" value="Genomic_DNA"/>
</dbReference>